<name>A0ACB9CHV1_ARCLA</name>
<dbReference type="EMBL" id="CM042050">
    <property type="protein sequence ID" value="KAI3733840.1"/>
    <property type="molecule type" value="Genomic_DNA"/>
</dbReference>
<keyword evidence="2" id="KW-1185">Reference proteome</keyword>
<accession>A0ACB9CHV1</accession>
<dbReference type="Proteomes" id="UP001055879">
    <property type="component" value="Linkage Group LG04"/>
</dbReference>
<reference evidence="1 2" key="2">
    <citation type="journal article" date="2022" name="Mol. Ecol. Resour.">
        <title>The genomes of chicory, endive, great burdock and yacon provide insights into Asteraceae paleo-polyploidization history and plant inulin production.</title>
        <authorList>
            <person name="Fan W."/>
            <person name="Wang S."/>
            <person name="Wang H."/>
            <person name="Wang A."/>
            <person name="Jiang F."/>
            <person name="Liu H."/>
            <person name="Zhao H."/>
            <person name="Xu D."/>
            <person name="Zhang Y."/>
        </authorList>
    </citation>
    <scope>NUCLEOTIDE SEQUENCE [LARGE SCALE GENOMIC DNA]</scope>
    <source>
        <strain evidence="2">cv. Niubang</strain>
    </source>
</reference>
<evidence type="ECO:0000313" key="1">
    <source>
        <dbReference type="EMBL" id="KAI3733840.1"/>
    </source>
</evidence>
<organism evidence="1 2">
    <name type="scientific">Arctium lappa</name>
    <name type="common">Greater burdock</name>
    <name type="synonym">Lappa major</name>
    <dbReference type="NCBI Taxonomy" id="4217"/>
    <lineage>
        <taxon>Eukaryota</taxon>
        <taxon>Viridiplantae</taxon>
        <taxon>Streptophyta</taxon>
        <taxon>Embryophyta</taxon>
        <taxon>Tracheophyta</taxon>
        <taxon>Spermatophyta</taxon>
        <taxon>Magnoliopsida</taxon>
        <taxon>eudicotyledons</taxon>
        <taxon>Gunneridae</taxon>
        <taxon>Pentapetalae</taxon>
        <taxon>asterids</taxon>
        <taxon>campanulids</taxon>
        <taxon>Asterales</taxon>
        <taxon>Asteraceae</taxon>
        <taxon>Carduoideae</taxon>
        <taxon>Cardueae</taxon>
        <taxon>Arctiinae</taxon>
        <taxon>Arctium</taxon>
    </lineage>
</organism>
<reference evidence="2" key="1">
    <citation type="journal article" date="2022" name="Mol. Ecol. Resour.">
        <title>The genomes of chicory, endive, great burdock and yacon provide insights into Asteraceae palaeo-polyploidization history and plant inulin production.</title>
        <authorList>
            <person name="Fan W."/>
            <person name="Wang S."/>
            <person name="Wang H."/>
            <person name="Wang A."/>
            <person name="Jiang F."/>
            <person name="Liu H."/>
            <person name="Zhao H."/>
            <person name="Xu D."/>
            <person name="Zhang Y."/>
        </authorList>
    </citation>
    <scope>NUCLEOTIDE SEQUENCE [LARGE SCALE GENOMIC DNA]</scope>
    <source>
        <strain evidence="2">cv. Niubang</strain>
    </source>
</reference>
<comment type="caution">
    <text evidence="1">The sequence shown here is derived from an EMBL/GenBank/DDBJ whole genome shotgun (WGS) entry which is preliminary data.</text>
</comment>
<proteinExistence type="predicted"/>
<protein>
    <submittedName>
        <fullName evidence="1">Uncharacterized protein</fullName>
    </submittedName>
</protein>
<sequence length="176" mass="20462">MAADDSPNPKSEILCLCGNRCVLFDNKTNDETKKTVRVQQLLSCVNMVLDKNGGEPYTNEIFTELQKWKKKVEEQKHDDEHLTRIFEMRAAESYGQIWKLRLMNVEALKTAAKIDGACKAKNGAHNERETRNTTYQKLKLGIIMKANKFTILLNWLLSLYRQTTLNLVYRFEIILY</sequence>
<evidence type="ECO:0000313" key="2">
    <source>
        <dbReference type="Proteomes" id="UP001055879"/>
    </source>
</evidence>
<gene>
    <name evidence="1" type="ORF">L6452_13297</name>
</gene>